<evidence type="ECO:0000256" key="6">
    <source>
        <dbReference type="ARBA" id="ARBA00022679"/>
    </source>
</evidence>
<evidence type="ECO:0000256" key="4">
    <source>
        <dbReference type="ARBA" id="ARBA00012557"/>
    </source>
</evidence>
<evidence type="ECO:0000256" key="11">
    <source>
        <dbReference type="ARBA" id="ARBA00023136"/>
    </source>
</evidence>
<dbReference type="EC" id="2.4.1.122" evidence="4"/>
<evidence type="ECO:0000313" key="15">
    <source>
        <dbReference type="EMBL" id="KAK4505060.1"/>
    </source>
</evidence>
<evidence type="ECO:0000256" key="12">
    <source>
        <dbReference type="SAM" id="MobiDB-lite"/>
    </source>
</evidence>
<evidence type="ECO:0000256" key="1">
    <source>
        <dbReference type="ARBA" id="ARBA00004606"/>
    </source>
</evidence>
<feature type="region of interest" description="Disordered" evidence="12">
    <location>
        <begin position="47"/>
        <end position="93"/>
    </location>
</feature>
<comment type="pathway">
    <text evidence="2">Protein modification; protein glycosylation.</text>
</comment>
<keyword evidence="11 13" id="KW-0472">Membrane</keyword>
<keyword evidence="8" id="KW-0547">Nucleotide-binding</keyword>
<keyword evidence="7 13" id="KW-0812">Transmembrane</keyword>
<dbReference type="Gene3D" id="3.90.550.50">
    <property type="match status" value="1"/>
</dbReference>
<feature type="transmembrane region" description="Helical" evidence="13">
    <location>
        <begin position="15"/>
        <end position="34"/>
    </location>
</feature>
<dbReference type="InterPro" id="IPR026050">
    <property type="entry name" value="C1GALT1/C1GALT1_chp1"/>
</dbReference>
<evidence type="ECO:0000256" key="5">
    <source>
        <dbReference type="ARBA" id="ARBA00022676"/>
    </source>
</evidence>
<dbReference type="Proteomes" id="UP001305779">
    <property type="component" value="Unassembled WGS sequence"/>
</dbReference>
<dbReference type="Pfam" id="PF02434">
    <property type="entry name" value="Fringe"/>
    <property type="match status" value="1"/>
</dbReference>
<dbReference type="PANTHER" id="PTHR23033">
    <property type="entry name" value="BETA1,3-GALACTOSYLTRANSFERASE"/>
    <property type="match status" value="1"/>
</dbReference>
<keyword evidence="6" id="KW-0808">Transferase</keyword>
<evidence type="ECO:0000256" key="9">
    <source>
        <dbReference type="ARBA" id="ARBA00022968"/>
    </source>
</evidence>
<accession>A0ABR0EUW9</accession>
<organism evidence="15 16">
    <name type="scientific">Zasmidium cellare</name>
    <name type="common">Wine cellar mold</name>
    <name type="synonym">Racodium cellare</name>
    <dbReference type="NCBI Taxonomy" id="395010"/>
    <lineage>
        <taxon>Eukaryota</taxon>
        <taxon>Fungi</taxon>
        <taxon>Dikarya</taxon>
        <taxon>Ascomycota</taxon>
        <taxon>Pezizomycotina</taxon>
        <taxon>Dothideomycetes</taxon>
        <taxon>Dothideomycetidae</taxon>
        <taxon>Mycosphaerellales</taxon>
        <taxon>Mycosphaerellaceae</taxon>
        <taxon>Zasmidium</taxon>
    </lineage>
</organism>
<keyword evidence="5" id="KW-0328">Glycosyltransferase</keyword>
<evidence type="ECO:0000256" key="3">
    <source>
        <dbReference type="ARBA" id="ARBA00006462"/>
    </source>
</evidence>
<sequence>MPTARAGLAGLNRKIWHILPVAVLVVTTGLLLVWRFGSTYDPRGLLSSQVGADSSGGQKVPHQPAPEPEPHLHGEVEEPVSETQPDPQPQSDFYTWRTSTAYDLINNSTSLSQEEQCQHFPKHKLSKIQPVLKTGHQVLDRVRSSLQSTSACLDNLLIFSDFDEEFEGHTVIDVIADIPDHVLRSDNQTDSYFALREAASNREDAETMKAIEGWRLDKFKFLASISHAWKAAPEKRWYVFYEGDTYVVWDTVFRLLENFDADGEHYFGSPSPGRDGTWFANGGPGYIVSRGAMRKLVKGDWNHNTGEWLGSKLSEKYWADVLTDCCGDSILGWVLHDHGIDLKGLWPMFNPHPLHGVPFADLYWCQPVLSMHKSWYEEEIDLWKWEWTQRQAHRPLLWRDIAISYFDLANMTRKNDWDNAGWDAYPPAEDDPNEPHSSVEACSLACQEADGCFQWTYHLQRCSFVRSFRLGRAREPHVEEEKKDQEWTPEDKRYFAGWKTEHIQRWISERPCNEVQWVKPSIERIF</sequence>
<dbReference type="InterPro" id="IPR003378">
    <property type="entry name" value="Fringe-like_glycosylTrfase"/>
</dbReference>
<feature type="compositionally biased region" description="Polar residues" evidence="12">
    <location>
        <begin position="81"/>
        <end position="93"/>
    </location>
</feature>
<keyword evidence="16" id="KW-1185">Reference proteome</keyword>
<feature type="compositionally biased region" description="Polar residues" evidence="12">
    <location>
        <begin position="47"/>
        <end position="57"/>
    </location>
</feature>
<evidence type="ECO:0000256" key="2">
    <source>
        <dbReference type="ARBA" id="ARBA00004922"/>
    </source>
</evidence>
<feature type="domain" description="Fringe-like glycosyltransferase" evidence="14">
    <location>
        <begin position="231"/>
        <end position="296"/>
    </location>
</feature>
<keyword evidence="9" id="KW-0735">Signal-anchor</keyword>
<dbReference type="EMBL" id="JAXOVC010000002">
    <property type="protein sequence ID" value="KAK4505060.1"/>
    <property type="molecule type" value="Genomic_DNA"/>
</dbReference>
<gene>
    <name evidence="15" type="ORF">PRZ48_003023</name>
</gene>
<comment type="similarity">
    <text evidence="3">Belongs to the glycosyltransferase 31 family. Beta3-Gal-T subfamily.</text>
</comment>
<protein>
    <recommendedName>
        <fullName evidence="4">N-acetylgalactosaminide beta-1,3-galactosyltransferase</fullName>
        <ecNumber evidence="4">2.4.1.122</ecNumber>
    </recommendedName>
</protein>
<comment type="caution">
    <text evidence="15">The sequence shown here is derived from an EMBL/GenBank/DDBJ whole genome shotgun (WGS) entry which is preliminary data.</text>
</comment>
<comment type="subcellular location">
    <subcellularLocation>
        <location evidence="1">Membrane</location>
        <topology evidence="1">Single-pass type II membrane protein</topology>
    </subcellularLocation>
</comment>
<evidence type="ECO:0000256" key="10">
    <source>
        <dbReference type="ARBA" id="ARBA00022989"/>
    </source>
</evidence>
<evidence type="ECO:0000256" key="8">
    <source>
        <dbReference type="ARBA" id="ARBA00022741"/>
    </source>
</evidence>
<evidence type="ECO:0000256" key="13">
    <source>
        <dbReference type="SAM" id="Phobius"/>
    </source>
</evidence>
<keyword evidence="10 13" id="KW-1133">Transmembrane helix</keyword>
<dbReference type="PANTHER" id="PTHR23033:SF43">
    <property type="entry name" value="APPLE DOMAIN-CONTAINING PROTEIN"/>
    <property type="match status" value="1"/>
</dbReference>
<name>A0ABR0EUW9_ZASCE</name>
<evidence type="ECO:0000259" key="14">
    <source>
        <dbReference type="Pfam" id="PF02434"/>
    </source>
</evidence>
<evidence type="ECO:0000256" key="7">
    <source>
        <dbReference type="ARBA" id="ARBA00022692"/>
    </source>
</evidence>
<evidence type="ECO:0000313" key="16">
    <source>
        <dbReference type="Proteomes" id="UP001305779"/>
    </source>
</evidence>
<proteinExistence type="inferred from homology"/>
<reference evidence="15 16" key="1">
    <citation type="journal article" date="2023" name="G3 (Bethesda)">
        <title>A chromosome-level genome assembly of Zasmidium syzygii isolated from banana leaves.</title>
        <authorList>
            <person name="van Westerhoven A.C."/>
            <person name="Mehrabi R."/>
            <person name="Talebi R."/>
            <person name="Steentjes M.B.F."/>
            <person name="Corcolon B."/>
            <person name="Chong P.A."/>
            <person name="Kema G.H.J."/>
            <person name="Seidl M.F."/>
        </authorList>
    </citation>
    <scope>NUCLEOTIDE SEQUENCE [LARGE SCALE GENOMIC DNA]</scope>
    <source>
        <strain evidence="15 16">P124</strain>
    </source>
</reference>